<feature type="non-terminal residue" evidence="1">
    <location>
        <position position="139"/>
    </location>
</feature>
<reference evidence="1" key="1">
    <citation type="submission" date="2021-06" db="EMBL/GenBank/DDBJ databases">
        <authorList>
            <person name="Kallberg Y."/>
            <person name="Tangrot J."/>
            <person name="Rosling A."/>
        </authorList>
    </citation>
    <scope>NUCLEOTIDE SEQUENCE</scope>
    <source>
        <strain evidence="1">CL356</strain>
    </source>
</reference>
<dbReference type="Proteomes" id="UP000789525">
    <property type="component" value="Unassembled WGS sequence"/>
</dbReference>
<protein>
    <submittedName>
        <fullName evidence="1">11084_t:CDS:1</fullName>
    </submittedName>
</protein>
<feature type="non-terminal residue" evidence="1">
    <location>
        <position position="1"/>
    </location>
</feature>
<keyword evidence="2" id="KW-1185">Reference proteome</keyword>
<organism evidence="1 2">
    <name type="scientific">Acaulospora colombiana</name>
    <dbReference type="NCBI Taxonomy" id="27376"/>
    <lineage>
        <taxon>Eukaryota</taxon>
        <taxon>Fungi</taxon>
        <taxon>Fungi incertae sedis</taxon>
        <taxon>Mucoromycota</taxon>
        <taxon>Glomeromycotina</taxon>
        <taxon>Glomeromycetes</taxon>
        <taxon>Diversisporales</taxon>
        <taxon>Acaulosporaceae</taxon>
        <taxon>Acaulospora</taxon>
    </lineage>
</organism>
<gene>
    <name evidence="1" type="ORF">ACOLOM_LOCUS8404</name>
</gene>
<dbReference type="EMBL" id="CAJVPT010021616">
    <property type="protein sequence ID" value="CAG8655884.1"/>
    <property type="molecule type" value="Genomic_DNA"/>
</dbReference>
<evidence type="ECO:0000313" key="2">
    <source>
        <dbReference type="Proteomes" id="UP000789525"/>
    </source>
</evidence>
<accession>A0ACA9NHW4</accession>
<name>A0ACA9NHW4_9GLOM</name>
<evidence type="ECO:0000313" key="1">
    <source>
        <dbReference type="EMBL" id="CAG8655884.1"/>
    </source>
</evidence>
<proteinExistence type="predicted"/>
<comment type="caution">
    <text evidence="1">The sequence shown here is derived from an EMBL/GenBank/DDBJ whole genome shotgun (WGS) entry which is preliminary data.</text>
</comment>
<sequence length="139" mass="15711">STNNDNFHNRVDNVCGLSEVGLLNTGLTGVGLRAKWISEDGYYWGKLEKDVELELPCWIKRYFMETTFLITTANPYTRREEIDGKPDEELAPDMLKMFLALDTSRDITKGVTDGLNYQPMSDVEISLNLIEIITAGIDT</sequence>